<comment type="caution">
    <text evidence="2">The sequence shown here is derived from an EMBL/GenBank/DDBJ whole genome shotgun (WGS) entry which is preliminary data.</text>
</comment>
<evidence type="ECO:0000256" key="1">
    <source>
        <dbReference type="SAM" id="Coils"/>
    </source>
</evidence>
<sequence length="158" mass="18669">MATSIVTLGLFLLLHYVIEPRKEKKRKKSEQFKELYAPLYMIINARLGSLVMYGRKYGAEQLYFNNAGAPGIINDNYMIEFVLKNSSYASNELLSVLDIHIRNVSEERYKYIELENLVKVIVKEYQQLRKELKLKYDEKELETGLPTKVREIREERKN</sequence>
<feature type="coiled-coil region" evidence="1">
    <location>
        <begin position="111"/>
        <end position="142"/>
    </location>
</feature>
<evidence type="ECO:0000313" key="2">
    <source>
        <dbReference type="EMBL" id="PIE92167.1"/>
    </source>
</evidence>
<evidence type="ECO:0000313" key="3">
    <source>
        <dbReference type="Proteomes" id="UP000228484"/>
    </source>
</evidence>
<protein>
    <submittedName>
        <fullName evidence="2">Uncharacterized protein</fullName>
    </submittedName>
</protein>
<organism evidence="2 3">
    <name type="scientific">Bacillus fungorum</name>
    <dbReference type="NCBI Taxonomy" id="2039284"/>
    <lineage>
        <taxon>Bacteria</taxon>
        <taxon>Bacillati</taxon>
        <taxon>Bacillota</taxon>
        <taxon>Bacilli</taxon>
        <taxon>Bacillales</taxon>
        <taxon>Bacillaceae</taxon>
        <taxon>Bacillus</taxon>
    </lineage>
</organism>
<keyword evidence="1" id="KW-0175">Coiled coil</keyword>
<reference evidence="2 3" key="1">
    <citation type="submission" date="2017-09" db="EMBL/GenBank/DDBJ databases">
        <title>Biocontrol bacteria screening and application from spent mushroom substrate.</title>
        <authorList>
            <person name="Sun X."/>
        </authorList>
    </citation>
    <scope>NUCLEOTIDE SEQUENCE [LARGE SCALE GENOMIC DNA]</scope>
    <source>
        <strain evidence="2 3">100374</strain>
    </source>
</reference>
<accession>A0A2G6Q5R8</accession>
<keyword evidence="3" id="KW-1185">Reference proteome</keyword>
<dbReference type="Proteomes" id="UP000228484">
    <property type="component" value="Unassembled WGS sequence"/>
</dbReference>
<gene>
    <name evidence="2" type="ORF">CO726_28125</name>
</gene>
<proteinExistence type="predicted"/>
<dbReference type="EMBL" id="NWUW01000041">
    <property type="protein sequence ID" value="PIE92167.1"/>
    <property type="molecule type" value="Genomic_DNA"/>
</dbReference>
<dbReference type="AlphaFoldDB" id="A0A2G6Q5R8"/>
<name>A0A2G6Q5R8_9BACI</name>